<dbReference type="Proteomes" id="UP000002654">
    <property type="component" value="Chromosome"/>
</dbReference>
<evidence type="ECO:0000256" key="3">
    <source>
        <dbReference type="ARBA" id="ARBA00016471"/>
    </source>
</evidence>
<dbReference type="GO" id="GO:0006096">
    <property type="term" value="P:glycolytic process"/>
    <property type="evidence" value="ECO:0007669"/>
    <property type="project" value="InterPro"/>
</dbReference>
<dbReference type="GO" id="GO:0043531">
    <property type="term" value="F:ADP binding"/>
    <property type="evidence" value="ECO:0007669"/>
    <property type="project" value="TreeGrafter"/>
</dbReference>
<dbReference type="GO" id="GO:0004618">
    <property type="term" value="F:phosphoglycerate kinase activity"/>
    <property type="evidence" value="ECO:0007669"/>
    <property type="project" value="UniProtKB-EC"/>
</dbReference>
<evidence type="ECO:0000313" key="10">
    <source>
        <dbReference type="Proteomes" id="UP000002654"/>
    </source>
</evidence>
<dbReference type="KEGG" id="ttn:TTX_1535"/>
<evidence type="ECO:0000256" key="8">
    <source>
        <dbReference type="RuleBase" id="RU000532"/>
    </source>
</evidence>
<evidence type="ECO:0000256" key="6">
    <source>
        <dbReference type="ARBA" id="ARBA00022777"/>
    </source>
</evidence>
<dbReference type="PANTHER" id="PTHR11406:SF23">
    <property type="entry name" value="PHOSPHOGLYCERATE KINASE 1, CHLOROPLASTIC-RELATED"/>
    <property type="match status" value="1"/>
</dbReference>
<evidence type="ECO:0000313" key="9">
    <source>
        <dbReference type="EMBL" id="CCC82161.1"/>
    </source>
</evidence>
<accession>G4RKR6</accession>
<comment type="catalytic activity">
    <reaction evidence="1 8">
        <text>(2R)-3-phosphoglycerate + ATP = (2R)-3-phospho-glyceroyl phosphate + ADP</text>
        <dbReference type="Rhea" id="RHEA:14801"/>
        <dbReference type="ChEBI" id="CHEBI:30616"/>
        <dbReference type="ChEBI" id="CHEBI:57604"/>
        <dbReference type="ChEBI" id="CHEBI:58272"/>
        <dbReference type="ChEBI" id="CHEBI:456216"/>
        <dbReference type="EC" id="2.7.2.3"/>
    </reaction>
</comment>
<dbReference type="Pfam" id="PF00162">
    <property type="entry name" value="PGK"/>
    <property type="match status" value="1"/>
</dbReference>
<dbReference type="GO" id="GO:0006094">
    <property type="term" value="P:gluconeogenesis"/>
    <property type="evidence" value="ECO:0007669"/>
    <property type="project" value="TreeGrafter"/>
</dbReference>
<evidence type="ECO:0000256" key="7">
    <source>
        <dbReference type="ARBA" id="ARBA00022840"/>
    </source>
</evidence>
<evidence type="ECO:0000256" key="2">
    <source>
        <dbReference type="ARBA" id="ARBA00013061"/>
    </source>
</evidence>
<comment type="similarity">
    <text evidence="8">Belongs to the phosphoglycerate kinase family.</text>
</comment>
<dbReference type="InterPro" id="IPR015824">
    <property type="entry name" value="Phosphoglycerate_kinase_N"/>
</dbReference>
<keyword evidence="7" id="KW-0067">ATP-binding</keyword>
<evidence type="ECO:0000256" key="5">
    <source>
        <dbReference type="ARBA" id="ARBA00022741"/>
    </source>
</evidence>
<dbReference type="AlphaFoldDB" id="G4RKR6"/>
<keyword evidence="10" id="KW-1185">Reference proteome</keyword>
<keyword evidence="5" id="KW-0547">Nucleotide-binding</keyword>
<name>G4RKR6_THETK</name>
<dbReference type="EC" id="2.7.2.3" evidence="2 8"/>
<proteinExistence type="inferred from homology"/>
<dbReference type="PANTHER" id="PTHR11406">
    <property type="entry name" value="PHOSPHOGLYCERATE KINASE"/>
    <property type="match status" value="1"/>
</dbReference>
<evidence type="ECO:0000256" key="4">
    <source>
        <dbReference type="ARBA" id="ARBA00022679"/>
    </source>
</evidence>
<keyword evidence="6 8" id="KW-0418">Kinase</keyword>
<dbReference type="SUPFAM" id="SSF53748">
    <property type="entry name" value="Phosphoglycerate kinase"/>
    <property type="match status" value="1"/>
</dbReference>
<protein>
    <recommendedName>
        <fullName evidence="3 8">Phosphoglycerate kinase</fullName>
        <ecNumber evidence="2 8">2.7.2.3</ecNumber>
    </recommendedName>
</protein>
<dbReference type="STRING" id="768679.TTX_1535"/>
<dbReference type="EMBL" id="FN869859">
    <property type="protein sequence ID" value="CCC82161.1"/>
    <property type="molecule type" value="Genomic_DNA"/>
</dbReference>
<dbReference type="InterPro" id="IPR036043">
    <property type="entry name" value="Phosphoglycerate_kinase_sf"/>
</dbReference>
<evidence type="ECO:0000256" key="1">
    <source>
        <dbReference type="ARBA" id="ARBA00000642"/>
    </source>
</evidence>
<dbReference type="InterPro" id="IPR001576">
    <property type="entry name" value="Phosphoglycerate_kinase"/>
</dbReference>
<dbReference type="eggNOG" id="arCOG00496">
    <property type="taxonomic scope" value="Archaea"/>
</dbReference>
<organism evidence="9 10">
    <name type="scientific">Thermoproteus tenax (strain ATCC 35583 / DSM 2078 / JCM 9277 / NBRC 100435 / Kra 1)</name>
    <dbReference type="NCBI Taxonomy" id="768679"/>
    <lineage>
        <taxon>Archaea</taxon>
        <taxon>Thermoproteota</taxon>
        <taxon>Thermoprotei</taxon>
        <taxon>Thermoproteales</taxon>
        <taxon>Thermoproteaceae</taxon>
        <taxon>Thermoproteus</taxon>
    </lineage>
</organism>
<sequence>MSLSVHKPLLEKYIGKSIEFIEDVIGPAALGMIEELRGGDILLLENVRILSEELIENPPEKQADTWLVRKLAPKARFFVFDGFAVAHRSQPSVVGFPLVLPSCMGHVMERELSALAEIWRYRKQALLIVGGAKVPESLRAIKETLDRGLVDKVLVGGLVGVVFSAAKEAPNAVVRNGLERQGLLSEVERARGLLERYKDAILLPADFRSTSGSRSFKELDELPGDIGDKAVGEFTDMIRNYEVVIITGPMGKIEDPLFSEGTLQILKAAASRKGIIGGGHTIMAAERAGVIDKLYHVSTGGRAFLMAFSEELPALRALIISAQKFWR</sequence>
<dbReference type="PRINTS" id="PR00477">
    <property type="entry name" value="PHGLYCKINASE"/>
</dbReference>
<dbReference type="HOGENOM" id="CLU_025427_0_2_2"/>
<dbReference type="GO" id="GO:0005524">
    <property type="term" value="F:ATP binding"/>
    <property type="evidence" value="ECO:0007669"/>
    <property type="project" value="UniProtKB-KW"/>
</dbReference>
<dbReference type="PaxDb" id="768679-TTX_1535"/>
<dbReference type="GO" id="GO:0005829">
    <property type="term" value="C:cytosol"/>
    <property type="evidence" value="ECO:0007669"/>
    <property type="project" value="TreeGrafter"/>
</dbReference>
<reference evidence="9 10" key="1">
    <citation type="journal article" date="2011" name="PLoS ONE">
        <title>The complete genome sequence of Thermoproteus tenax: a physiologically versatile member of the Crenarchaeota.</title>
        <authorList>
            <person name="Siebers B."/>
            <person name="Zaparty M."/>
            <person name="Raddatz G."/>
            <person name="Tjaden B."/>
            <person name="Albers S.V."/>
            <person name="Bell S.D."/>
            <person name="Blombach F."/>
            <person name="Kletzin A."/>
            <person name="Kyrpides N."/>
            <person name="Lanz C."/>
            <person name="Plagens A."/>
            <person name="Rampp M."/>
            <person name="Rosinus A."/>
            <person name="von Jan M."/>
            <person name="Makarova K.S."/>
            <person name="Klenk H.P."/>
            <person name="Schuster S.C."/>
            <person name="Hensel R."/>
        </authorList>
    </citation>
    <scope>NUCLEOTIDE SEQUENCE [LARGE SCALE GENOMIC DNA]</scope>
    <source>
        <strain evidence="10">ATCC 35583 / DSM 2078 / JCM 9277 / NBRC 100435 / Kra 1</strain>
    </source>
</reference>
<keyword evidence="4 8" id="KW-0808">Transferase</keyword>
<dbReference type="PATRIC" id="fig|768679.9.peg.1553"/>
<gene>
    <name evidence="9" type="primary">pgk</name>
    <name evidence="9" type="ordered locus">TTX_1535</name>
</gene>
<dbReference type="Gene3D" id="3.40.50.1260">
    <property type="entry name" value="Phosphoglycerate kinase, N-terminal domain"/>
    <property type="match status" value="2"/>
</dbReference>